<dbReference type="Pfam" id="PF08134">
    <property type="entry name" value="cIII"/>
    <property type="match status" value="1"/>
</dbReference>
<reference evidence="1 2" key="1">
    <citation type="submission" date="2018-06" db="EMBL/GenBank/DDBJ databases">
        <authorList>
            <consortium name="Pathogen Informatics"/>
            <person name="Doyle S."/>
        </authorList>
    </citation>
    <scope>NUCLEOTIDE SEQUENCE [LARGE SCALE GENOMIC DNA]</scope>
    <source>
        <strain evidence="1 2">NCTC10005</strain>
    </source>
</reference>
<dbReference type="Proteomes" id="UP000255106">
    <property type="component" value="Unassembled WGS sequence"/>
</dbReference>
<dbReference type="InterPro" id="IPR012995">
    <property type="entry name" value="CIII_regul"/>
</dbReference>
<gene>
    <name evidence="1" type="ORF">NCTC10005_03134</name>
</gene>
<name>A0A377LWM9_ENTCL</name>
<protein>
    <submittedName>
        <fullName evidence="1">Regulatory protein CIII</fullName>
    </submittedName>
</protein>
<evidence type="ECO:0000313" key="1">
    <source>
        <dbReference type="EMBL" id="STQ10388.1"/>
    </source>
</evidence>
<proteinExistence type="predicted"/>
<evidence type="ECO:0000313" key="2">
    <source>
        <dbReference type="Proteomes" id="UP000255106"/>
    </source>
</evidence>
<dbReference type="AlphaFoldDB" id="A0A377LWM9"/>
<accession>A0A377LWM9</accession>
<dbReference type="EMBL" id="UGJB01000004">
    <property type="protein sequence ID" value="STQ10388.1"/>
    <property type="molecule type" value="Genomic_DNA"/>
</dbReference>
<organism evidence="1 2">
    <name type="scientific">Enterobacter cloacae</name>
    <dbReference type="NCBI Taxonomy" id="550"/>
    <lineage>
        <taxon>Bacteria</taxon>
        <taxon>Pseudomonadati</taxon>
        <taxon>Pseudomonadota</taxon>
        <taxon>Gammaproteobacteria</taxon>
        <taxon>Enterobacterales</taxon>
        <taxon>Enterobacteriaceae</taxon>
        <taxon>Enterobacter</taxon>
        <taxon>Enterobacter cloacae complex</taxon>
    </lineage>
</organism>
<sequence length="200" mass="22707">MSTEEYVIADESLFDFTAGVYCGVLMPEDVMKKLSKLQAKYLQDVKRLLLETRIDCILPHGVFITLTESKHHLSTLIPAITLISRTELSTQQCHISQSMSLSSLSRMVMKMQSEWLMHTSKQLAQQPLKGGFFTSAYQQRFTSLYRYAITHNIRNPTMTFAIAGGAVVSAYYPTESELSKRVRRLIRAASKHLEGLCHQL</sequence>